<evidence type="ECO:0000256" key="14">
    <source>
        <dbReference type="SAM" id="Phobius"/>
    </source>
</evidence>
<dbReference type="InterPro" id="IPR017972">
    <property type="entry name" value="Cyt_P450_CS"/>
</dbReference>
<evidence type="ECO:0000256" key="2">
    <source>
        <dbReference type="ARBA" id="ARBA00004167"/>
    </source>
</evidence>
<evidence type="ECO:0000256" key="13">
    <source>
        <dbReference type="SAM" id="MobiDB-lite"/>
    </source>
</evidence>
<dbReference type="Proteomes" id="UP000583929">
    <property type="component" value="Unassembled WGS sequence"/>
</dbReference>
<evidence type="ECO:0000256" key="12">
    <source>
        <dbReference type="PIRSR" id="PIRSR602401-1"/>
    </source>
</evidence>
<evidence type="ECO:0000256" key="7">
    <source>
        <dbReference type="ARBA" id="ARBA00022989"/>
    </source>
</evidence>
<feature type="transmembrane region" description="Helical" evidence="14">
    <location>
        <begin position="482"/>
        <end position="500"/>
    </location>
</feature>
<evidence type="ECO:0000256" key="5">
    <source>
        <dbReference type="ARBA" id="ARBA00022692"/>
    </source>
</evidence>
<dbReference type="Gene3D" id="1.10.630.10">
    <property type="entry name" value="Cytochrome P450"/>
    <property type="match status" value="6"/>
</dbReference>
<dbReference type="GO" id="GO:0020037">
    <property type="term" value="F:heme binding"/>
    <property type="evidence" value="ECO:0007669"/>
    <property type="project" value="InterPro"/>
</dbReference>
<evidence type="ECO:0000256" key="4">
    <source>
        <dbReference type="ARBA" id="ARBA00022617"/>
    </source>
</evidence>
<evidence type="ECO:0000256" key="11">
    <source>
        <dbReference type="ARBA" id="ARBA00023136"/>
    </source>
</evidence>
<evidence type="ECO:0000313" key="16">
    <source>
        <dbReference type="Proteomes" id="UP000583929"/>
    </source>
</evidence>
<keyword evidence="5 14" id="KW-0812">Transmembrane</keyword>
<accession>A0A7J6EPK2</accession>
<keyword evidence="11 14" id="KW-0472">Membrane</keyword>
<keyword evidence="6 12" id="KW-0479">Metal-binding</keyword>
<feature type="transmembrane region" description="Helical" evidence="14">
    <location>
        <begin position="6"/>
        <end position="23"/>
    </location>
</feature>
<gene>
    <name evidence="15" type="ORF">G4B88_000450</name>
</gene>
<dbReference type="FunFam" id="1.10.630.10:FF:000126">
    <property type="entry name" value="Predicted protein"/>
    <property type="match status" value="2"/>
</dbReference>
<evidence type="ECO:0000256" key="8">
    <source>
        <dbReference type="ARBA" id="ARBA00023002"/>
    </source>
</evidence>
<evidence type="ECO:0000256" key="1">
    <source>
        <dbReference type="ARBA" id="ARBA00001971"/>
    </source>
</evidence>
<feature type="binding site" description="axial binding residue" evidence="12">
    <location>
        <position position="926"/>
    </location>
    <ligand>
        <name>heme</name>
        <dbReference type="ChEBI" id="CHEBI:30413"/>
    </ligand>
    <ligandPart>
        <name>Fe</name>
        <dbReference type="ChEBI" id="CHEBI:18248"/>
    </ligandPart>
</feature>
<evidence type="ECO:0000256" key="9">
    <source>
        <dbReference type="ARBA" id="ARBA00023004"/>
    </source>
</evidence>
<dbReference type="CDD" id="cd20653">
    <property type="entry name" value="CYP81"/>
    <property type="match status" value="2"/>
</dbReference>
<dbReference type="PRINTS" id="PR00385">
    <property type="entry name" value="P450"/>
</dbReference>
<keyword evidence="8" id="KW-0560">Oxidoreductase</keyword>
<name>A0A7J6EPK2_CANSA</name>
<dbReference type="PANTHER" id="PTHR47947:SF62">
    <property type="entry name" value="CYTOCHROME P450, FAMILY 81, SUBFAMILY D, POLYPEPTIDE 5"/>
    <property type="match status" value="1"/>
</dbReference>
<comment type="subcellular location">
    <subcellularLocation>
        <location evidence="2">Membrane</location>
        <topology evidence="2">Single-pass membrane protein</topology>
    </subcellularLocation>
</comment>
<keyword evidence="9 12" id="KW-0408">Iron</keyword>
<feature type="compositionally biased region" description="Polar residues" evidence="13">
    <location>
        <begin position="1444"/>
        <end position="1476"/>
    </location>
</feature>
<dbReference type="GO" id="GO:0004497">
    <property type="term" value="F:monooxygenase activity"/>
    <property type="evidence" value="ECO:0007669"/>
    <property type="project" value="UniProtKB-KW"/>
</dbReference>
<evidence type="ECO:0000256" key="3">
    <source>
        <dbReference type="ARBA" id="ARBA00010617"/>
    </source>
</evidence>
<dbReference type="PANTHER" id="PTHR47947">
    <property type="entry name" value="CYTOCHROME P450 82C3-RELATED"/>
    <property type="match status" value="1"/>
</dbReference>
<dbReference type="SUPFAM" id="SSF48264">
    <property type="entry name" value="Cytochrome P450"/>
    <property type="match status" value="4"/>
</dbReference>
<keyword evidence="7 14" id="KW-1133">Transmembrane helix</keyword>
<dbReference type="GO" id="GO:0016705">
    <property type="term" value="F:oxidoreductase activity, acting on paired donors, with incorporation or reduction of molecular oxygen"/>
    <property type="evidence" value="ECO:0007669"/>
    <property type="project" value="InterPro"/>
</dbReference>
<dbReference type="InterPro" id="IPR036396">
    <property type="entry name" value="Cyt_P450_sf"/>
</dbReference>
<evidence type="ECO:0008006" key="17">
    <source>
        <dbReference type="Google" id="ProtNLM"/>
    </source>
</evidence>
<evidence type="ECO:0000256" key="6">
    <source>
        <dbReference type="ARBA" id="ARBA00022723"/>
    </source>
</evidence>
<dbReference type="PRINTS" id="PR00463">
    <property type="entry name" value="EP450I"/>
</dbReference>
<sequence length="1667" mass="190483">MEEPLLYISISIILLLLGFKLYNSIITSKKITKITLPPTPPYALPIIGHLHLIKQPFHRTLQNLSFKYGDVFSLWFGSRHVVIVSSPSAVEECFTKNDIVLANRPPLLLGKHLAYNYTTITQSPYGDHWRNLRRIGAIEIFSSTRLKSFSGIRRDEVKRLLLKLIPDKKAPAKAQFLKVEMKSLLSELTYNIMMRMVAQKRYYGDNVSDQKEAERFREIMKKVVAYGGAANPGDFLPILNWFGGKNSFEKRVKRLAKNTDEFLQGVRRVVLLTAGTDTSSVTLEWAISNLLNNPHILKRAKSEIDDQIGQNYLMDESDLLKLPYLQNIISETLRLYPAAPLLVPHYSSQDCTIQGYNIPHDTILLVNAWAIHRDPKIWGDDVESFNPTRFELESEESGKLVNKLMPFGLGRRACPGSGLAQRLVGLTLGCLIQCFDWERISDEQLDMSEGKGVTMPKAVPLEVMCKARPIMNLYSKMEQEQLYTALIGLVIVVLVYKLFIKNPKRQYKNLPPSPPYPLPLIGHLHLIKPPVHRCFRHLATKYGAVFTLWFGSNRVVVISSRSAAEECFTKNDIVLANRIRSPSAENISYNHSTVISASYGDHWRNLRKIGSIEIFSASRLKSHLDTRTDEIKRMLIKLSQNSLHYGSSDKNNNKVEFNKVEMMTMFSNLTFNIIMRMVAGKRYWGDDVSDEEEAKKFRKLKEEVIPKNGVINPLEFLPGCLSWFGIGYVWKMNRVAKRMDGFLQGLIDERRSIKGDTTMIDHMLALQTSDPHYYTDQIIKGYILVLLLAATGTSSATLEWALTNLLNNPHILEKAKAEIDEQIGEHKLIEEQDLSKLPYLQNIIHETLRLFPAAPMLLPHYSSEDCIVEGYDIPRDTIVMVNAWAIHRDPKLWEDPESFKPERFENSEGVNNINLLMPFGLGRRSCPGNGMANRVLGLTLGCLIQCFEWKRVSEEKIDLTEGKGVTYSKMEQEQLYTALIGLVIVVSIYKLFIKTPKRQYKNLPPSPPYPLPLIGHLHLIKPPVHRCFRHLATKYGTVFTLWFGSTRVVVISSRSAAEECFTKNDVVLANRSRTIGGKHIGYNYTTMASSSYGPHWRNLRKIGSIEVFSASRLKSHLDTRTDEIKSMLIKLSQNSLHYKSSSKNNKVEMKSMFSDLAFNIIMRMVAGKRYCGDDISKEDKEASQFRKIKDEIISGGGVANLAEFLPDGLKWLGFGYEMKLKNVAKRLDDFLQGLIDERRSMKEDNTMIDHMLALQKKAKAEINEQIGEHKLIEEQDLSKLPYLQCIIFETLRLFPPAPLLLPHYSSEDCIVQGYDIPRDTIVLVNIWAIHRDPELWEDPESFKPERFENENNMNLLMPFGLGRRSCPGNGMAQRVIGLTLGSLIQCFELQKVSEEEVDMTEGNSMTMPKAVPLQVICKSLFKNGTRTTLHSSDRPSHCRFGIQTLHQKPKTTIQKPSTKPTLSSPTHRPSPSNKATCPQMLPPPGNQIRHRFHPLVRFKPSCGNIITLRSRRMLHQKRRRFSQPNPIPLRGKSHIQSHTTVISASYGDHWRNLRKIGSIEIFSASRLKSHLDTRTDEIKRMLIKLSQNSLHYRSSDKNNNKFEFNKVEMMTMFSNLTFNIIMRTVAGKRYWGDDVSDEEEAKKFRKLKDEVIPENGVVNPLEFYQDV</sequence>
<evidence type="ECO:0000256" key="10">
    <source>
        <dbReference type="ARBA" id="ARBA00023033"/>
    </source>
</evidence>
<dbReference type="GO" id="GO:0005506">
    <property type="term" value="F:iron ion binding"/>
    <property type="evidence" value="ECO:0007669"/>
    <property type="project" value="InterPro"/>
</dbReference>
<keyword evidence="10" id="KW-0503">Monooxygenase</keyword>
<proteinExistence type="inferred from homology"/>
<reference evidence="15 16" key="1">
    <citation type="journal article" date="2020" name="bioRxiv">
        <title>Sequence and annotation of 42 cannabis genomes reveals extensive copy number variation in cannabinoid synthesis and pathogen resistance genes.</title>
        <authorList>
            <person name="Mckernan K.J."/>
            <person name="Helbert Y."/>
            <person name="Kane L.T."/>
            <person name="Ebling H."/>
            <person name="Zhang L."/>
            <person name="Liu B."/>
            <person name="Eaton Z."/>
            <person name="Mclaughlin S."/>
            <person name="Kingan S."/>
            <person name="Baybayan P."/>
            <person name="Concepcion G."/>
            <person name="Jordan M."/>
            <person name="Riva A."/>
            <person name="Barbazuk W."/>
            <person name="Harkins T."/>
        </authorList>
    </citation>
    <scope>NUCLEOTIDE SEQUENCE [LARGE SCALE GENOMIC DNA]</scope>
    <source>
        <strain evidence="16">cv. Jamaican Lion 4</strain>
        <tissue evidence="15">Leaf</tissue>
    </source>
</reference>
<dbReference type="EMBL" id="JAATIQ010000364">
    <property type="protein sequence ID" value="KAF4359639.1"/>
    <property type="molecule type" value="Genomic_DNA"/>
</dbReference>
<evidence type="ECO:0000313" key="15">
    <source>
        <dbReference type="EMBL" id="KAF4359639.1"/>
    </source>
</evidence>
<keyword evidence="16" id="KW-1185">Reference proteome</keyword>
<comment type="similarity">
    <text evidence="3">Belongs to the cytochrome P450 family.</text>
</comment>
<dbReference type="InterPro" id="IPR001128">
    <property type="entry name" value="Cyt_P450"/>
</dbReference>
<comment type="cofactor">
    <cofactor evidence="1 12">
        <name>heme</name>
        <dbReference type="ChEBI" id="CHEBI:30413"/>
    </cofactor>
</comment>
<dbReference type="PROSITE" id="PS00086">
    <property type="entry name" value="CYTOCHROME_P450"/>
    <property type="match status" value="3"/>
</dbReference>
<keyword evidence="4 12" id="KW-0349">Heme</keyword>
<dbReference type="GO" id="GO:0016020">
    <property type="term" value="C:membrane"/>
    <property type="evidence" value="ECO:0007669"/>
    <property type="project" value="UniProtKB-SubCell"/>
</dbReference>
<dbReference type="InterPro" id="IPR050651">
    <property type="entry name" value="Plant_Cytochrome_P450_Monoox"/>
</dbReference>
<dbReference type="InterPro" id="IPR002401">
    <property type="entry name" value="Cyt_P450_E_grp-I"/>
</dbReference>
<dbReference type="Pfam" id="PF00067">
    <property type="entry name" value="p450"/>
    <property type="match status" value="5"/>
</dbReference>
<protein>
    <recommendedName>
        <fullName evidence="17">Cytochrome P450</fullName>
    </recommendedName>
</protein>
<comment type="caution">
    <text evidence="15">The sequence shown here is derived from an EMBL/GenBank/DDBJ whole genome shotgun (WGS) entry which is preliminary data.</text>
</comment>
<organism evidence="15 16">
    <name type="scientific">Cannabis sativa</name>
    <name type="common">Hemp</name>
    <name type="synonym">Marijuana</name>
    <dbReference type="NCBI Taxonomy" id="3483"/>
    <lineage>
        <taxon>Eukaryota</taxon>
        <taxon>Viridiplantae</taxon>
        <taxon>Streptophyta</taxon>
        <taxon>Embryophyta</taxon>
        <taxon>Tracheophyta</taxon>
        <taxon>Spermatophyta</taxon>
        <taxon>Magnoliopsida</taxon>
        <taxon>eudicotyledons</taxon>
        <taxon>Gunneridae</taxon>
        <taxon>Pentapetalae</taxon>
        <taxon>rosids</taxon>
        <taxon>fabids</taxon>
        <taxon>Rosales</taxon>
        <taxon>Cannabaceae</taxon>
        <taxon>Cannabis</taxon>
    </lineage>
</organism>
<feature type="region of interest" description="Disordered" evidence="13">
    <location>
        <begin position="1442"/>
        <end position="1487"/>
    </location>
</feature>
<dbReference type="FunFam" id="1.10.630.10:FF:000023">
    <property type="entry name" value="Cytochrome P450 family protein"/>
    <property type="match status" value="1"/>
</dbReference>